<keyword evidence="4" id="KW-1185">Reference proteome</keyword>
<reference evidence="3 4" key="1">
    <citation type="journal article" date="2013" name="Environ. Microbiol.">
        <title>Genome analysis of Chitinivibrio alkaliphilus gen. nov., sp. nov., a novel extremely haloalkaliphilic anaerobic chitinolytic bacterium from the candidate phylum Termite Group 3.</title>
        <authorList>
            <person name="Sorokin D.Y."/>
            <person name="Gumerov V.M."/>
            <person name="Rakitin A.L."/>
            <person name="Beletsky A.V."/>
            <person name="Damste J.S."/>
            <person name="Muyzer G."/>
            <person name="Mardanov A.V."/>
            <person name="Ravin N.V."/>
        </authorList>
    </citation>
    <scope>NUCLEOTIDE SEQUENCE [LARGE SCALE GENOMIC DNA]</scope>
    <source>
        <strain evidence="3 4">ACht1</strain>
    </source>
</reference>
<dbReference type="InterPro" id="IPR014408">
    <property type="entry name" value="dGMP_Pdiesterase_EAL/HD-GYP"/>
</dbReference>
<evidence type="ECO:0000313" key="3">
    <source>
        <dbReference type="EMBL" id="ERP31786.1"/>
    </source>
</evidence>
<dbReference type="InterPro" id="IPR001633">
    <property type="entry name" value="EAL_dom"/>
</dbReference>
<dbReference type="PROSITE" id="PS51833">
    <property type="entry name" value="HDOD"/>
    <property type="match status" value="1"/>
</dbReference>
<dbReference type="InterPro" id="IPR013976">
    <property type="entry name" value="HDOD"/>
</dbReference>
<evidence type="ECO:0000313" key="4">
    <source>
        <dbReference type="Proteomes" id="UP000017148"/>
    </source>
</evidence>
<comment type="caution">
    <text evidence="3">The sequence shown here is derived from an EMBL/GenBank/DDBJ whole genome shotgun (WGS) entry which is preliminary data.</text>
</comment>
<dbReference type="OrthoDB" id="9804751at2"/>
<dbReference type="Pfam" id="PF00563">
    <property type="entry name" value="EAL"/>
    <property type="match status" value="1"/>
</dbReference>
<dbReference type="eggNOG" id="COG3434">
    <property type="taxonomic scope" value="Bacteria"/>
</dbReference>
<protein>
    <submittedName>
        <fullName evidence="3">Diguanylate phosphodiesterase</fullName>
    </submittedName>
</protein>
<dbReference type="PIRSF" id="PIRSF003180">
    <property type="entry name" value="DiGMPpdiest_YuxH"/>
    <property type="match status" value="1"/>
</dbReference>
<dbReference type="Pfam" id="PF08668">
    <property type="entry name" value="HDOD"/>
    <property type="match status" value="1"/>
</dbReference>
<dbReference type="Proteomes" id="UP000017148">
    <property type="component" value="Unassembled WGS sequence"/>
</dbReference>
<dbReference type="InterPro" id="IPR052340">
    <property type="entry name" value="RNase_Y/CdgJ"/>
</dbReference>
<dbReference type="STRING" id="1313304.CALK_1229"/>
<dbReference type="PANTHER" id="PTHR33525">
    <property type="match status" value="1"/>
</dbReference>
<dbReference type="SMART" id="SM00052">
    <property type="entry name" value="EAL"/>
    <property type="match status" value="1"/>
</dbReference>
<evidence type="ECO:0000259" key="2">
    <source>
        <dbReference type="PROSITE" id="PS51833"/>
    </source>
</evidence>
<dbReference type="InterPro" id="IPR035919">
    <property type="entry name" value="EAL_sf"/>
</dbReference>
<name>U7D891_9BACT</name>
<accession>U7D891</accession>
<dbReference type="SUPFAM" id="SSF141868">
    <property type="entry name" value="EAL domain-like"/>
    <property type="match status" value="1"/>
</dbReference>
<gene>
    <name evidence="3" type="ORF">CALK_1229</name>
</gene>
<sequence>MSMTFLGRQPVFTSAMETYGYELLYRSNEINRADFHDGNRATSSVLVNSFFEFGLKNIVGESRAFINLPRDFIIGTYELPFDPEQIVLEVLETISFDDTVAEALLALRRKGFILCLDDFILPESGENPFVDYVDIVKLELPAYSPPRLLKTAHYLQSKGVEILAEKVETREEFELCRRVGCDFFQGYFFCKPNILKQEKIPKNRFAIIRLLKRVHDPLVSFSELEELIAQDVTLSYRILKYINSAVFCLRSRVESIKRALSYIGLEKLKQWIYIMSIADISNDRSIIPLIETSMIRSKMCELIGNAVGASQGKNIFATVGLFSTLDAVVGIPLQDILEELPFSQEINRALLHAEGLPGEILHVTRTLESGKPPEEGFQNISSKRLGELYIDAIQWVNKNMNEIFS</sequence>
<feature type="domain" description="HDOD" evidence="2">
    <location>
        <begin position="200"/>
        <end position="399"/>
    </location>
</feature>
<dbReference type="AlphaFoldDB" id="U7D891"/>
<evidence type="ECO:0000259" key="1">
    <source>
        <dbReference type="PROSITE" id="PS50883"/>
    </source>
</evidence>
<proteinExistence type="predicted"/>
<organism evidence="3 4">
    <name type="scientific">Chitinivibrio alkaliphilus ACht1</name>
    <dbReference type="NCBI Taxonomy" id="1313304"/>
    <lineage>
        <taxon>Bacteria</taxon>
        <taxon>Pseudomonadati</taxon>
        <taxon>Fibrobacterota</taxon>
        <taxon>Chitinivibrionia</taxon>
        <taxon>Chitinivibrionales</taxon>
        <taxon>Chitinivibrionaceae</taxon>
        <taxon>Chitinivibrio</taxon>
    </lineage>
</organism>
<dbReference type="RefSeq" id="WP_022636705.1">
    <property type="nucleotide sequence ID" value="NZ_ASJR01000009.1"/>
</dbReference>
<dbReference type="PANTHER" id="PTHR33525:SF4">
    <property type="entry name" value="CYCLIC DI-GMP PHOSPHODIESTERASE CDGJ"/>
    <property type="match status" value="1"/>
</dbReference>
<dbReference type="Gene3D" id="3.20.20.450">
    <property type="entry name" value="EAL domain"/>
    <property type="match status" value="1"/>
</dbReference>
<dbReference type="SUPFAM" id="SSF109604">
    <property type="entry name" value="HD-domain/PDEase-like"/>
    <property type="match status" value="1"/>
</dbReference>
<dbReference type="PROSITE" id="PS50883">
    <property type="entry name" value="EAL"/>
    <property type="match status" value="1"/>
</dbReference>
<dbReference type="Gene3D" id="1.10.3210.10">
    <property type="entry name" value="Hypothetical protein af1432"/>
    <property type="match status" value="1"/>
</dbReference>
<dbReference type="EMBL" id="ASJR01000009">
    <property type="protein sequence ID" value="ERP31786.1"/>
    <property type="molecule type" value="Genomic_DNA"/>
</dbReference>
<feature type="domain" description="EAL" evidence="1">
    <location>
        <begin position="1"/>
        <end position="206"/>
    </location>
</feature>